<name>A0A1S3F7L6_DIPOR</name>
<evidence type="ECO:0000256" key="8">
    <source>
        <dbReference type="ARBA" id="ARBA00022645"/>
    </source>
</evidence>
<evidence type="ECO:0000256" key="13">
    <source>
        <dbReference type="ARBA" id="ARBA00023034"/>
    </source>
</evidence>
<evidence type="ECO:0000256" key="18">
    <source>
        <dbReference type="ARBA" id="ARBA00026108"/>
    </source>
</evidence>
<evidence type="ECO:0000256" key="6">
    <source>
        <dbReference type="ARBA" id="ARBA00005988"/>
    </source>
</evidence>
<dbReference type="RefSeq" id="XP_012872255.1">
    <property type="nucleotide sequence ID" value="XM_013016801.1"/>
</dbReference>
<evidence type="ECO:0000256" key="20">
    <source>
        <dbReference type="ARBA" id="ARBA00055609"/>
    </source>
</evidence>
<dbReference type="GO" id="GO:0005829">
    <property type="term" value="C:cytosol"/>
    <property type="evidence" value="ECO:0007669"/>
    <property type="project" value="UniProtKB-SubCell"/>
</dbReference>
<dbReference type="KEGG" id="dord:105986064"/>
<evidence type="ECO:0000256" key="17">
    <source>
        <dbReference type="ARBA" id="ARBA00024524"/>
    </source>
</evidence>
<feature type="region of interest" description="Disordered" evidence="26">
    <location>
        <begin position="448"/>
        <end position="474"/>
    </location>
</feature>
<dbReference type="PANTHER" id="PTHR12756">
    <property type="entry name" value="CYTOSOLIC CARBOXYPEPTIDASE"/>
    <property type="match status" value="1"/>
</dbReference>
<comment type="cofactor">
    <cofactor evidence="1">
        <name>Zn(2+)</name>
        <dbReference type="ChEBI" id="CHEBI:29105"/>
    </cofactor>
</comment>
<dbReference type="CDD" id="cd06908">
    <property type="entry name" value="M14_AGBL4_like"/>
    <property type="match status" value="1"/>
</dbReference>
<comment type="similarity">
    <text evidence="6 25">Belongs to the peptidase M14 family.</text>
</comment>
<evidence type="ECO:0000256" key="10">
    <source>
        <dbReference type="ARBA" id="ARBA00022723"/>
    </source>
</evidence>
<comment type="catalytic activity">
    <reaction evidence="19">
        <text>(L-glutamyl)(n+1)-gamma-L-glutamyl-L-glutamyl-[protein] + H2O = (L-glutamyl)(n)-gamma-L-glutamyl-L-glutamyl-[protein] + L-glutamate</text>
        <dbReference type="Rhea" id="RHEA:60004"/>
        <dbReference type="Rhea" id="RHEA-COMP:15519"/>
        <dbReference type="Rhea" id="RHEA-COMP:15675"/>
        <dbReference type="ChEBI" id="CHEBI:15377"/>
        <dbReference type="ChEBI" id="CHEBI:29985"/>
        <dbReference type="ChEBI" id="CHEBI:143623"/>
    </reaction>
    <physiologicalReaction direction="left-to-right" evidence="19">
        <dbReference type="Rhea" id="RHEA:60005"/>
    </physiologicalReaction>
</comment>
<dbReference type="FunCoup" id="A0A1S3F7L6">
    <property type="interactions" value="90"/>
</dbReference>
<keyword evidence="8 29" id="KW-0121">Carboxypeptidase</keyword>
<dbReference type="GO" id="GO:0004181">
    <property type="term" value="F:metallocarboxypeptidase activity"/>
    <property type="evidence" value="ECO:0007669"/>
    <property type="project" value="InterPro"/>
</dbReference>
<dbReference type="InterPro" id="IPR000834">
    <property type="entry name" value="Peptidase_M14"/>
</dbReference>
<feature type="active site" description="Proton donor/acceptor" evidence="25">
    <location>
        <position position="384"/>
    </location>
</feature>
<dbReference type="CTD" id="84871"/>
<dbReference type="GO" id="GO:0008270">
    <property type="term" value="F:zinc ion binding"/>
    <property type="evidence" value="ECO:0007669"/>
    <property type="project" value="InterPro"/>
</dbReference>
<evidence type="ECO:0000256" key="22">
    <source>
        <dbReference type="ARBA" id="ARBA00074680"/>
    </source>
</evidence>
<evidence type="ECO:0000256" key="2">
    <source>
        <dbReference type="ARBA" id="ARBA00004114"/>
    </source>
</evidence>
<evidence type="ECO:0000256" key="9">
    <source>
        <dbReference type="ARBA" id="ARBA00022670"/>
    </source>
</evidence>
<evidence type="ECO:0000256" key="24">
    <source>
        <dbReference type="ARBA" id="ARBA00079230"/>
    </source>
</evidence>
<feature type="domain" description="Peptidase M14" evidence="27">
    <location>
        <begin position="153"/>
        <end position="421"/>
    </location>
</feature>
<sequence length="521" mass="59446">MGNDDSIGGNVNKYMVLPNGYCGQAKKGHLVFDACFESGNLGRVDQVSEFEYDLFIRPDTCNPRFRVWFNFTVENVKESQRVIFNIVNFSKTKSLYRDGMAPMVKSTSRPKWQRLPPKNVYYYRCPDHRKNYVMSFAFCFDREEDIYQFAYCYPYTYTRFQHYLDSLQKRNLDYFFREQLGQSVQQRQLDLLTITSPDNLREGAEQKVVFITGRVHPGETPSSFVCQGIIDFLVSQHPVARALREHLVFKIAPMLNPDGVYLGNYRPASPRATLWSTALFPGFDGTCQGLTVGGGEFRVQKTSLEFYIDIHAHSTMMNGFMYGNIFEDEERFQRQAIFPKLLCQNAEDFSYSSTSFNRDAVKAGTGRRFLGGLLDHTSYCYTLEVSFYSYIIGGTTAAVPYTEEAYMKLGRNVARTFMDYYRLNPLVEKMTVPVPRLRFNEEKKLGSEHPSCLRAGQQPNSLSVPMSAGGQSSESTDIPWHLECSKTAVPLGLVSCSSSSSASWNDTTMSNSLFLPDHSFH</sequence>
<dbReference type="GO" id="GO:0006508">
    <property type="term" value="P:proteolysis"/>
    <property type="evidence" value="ECO:0007669"/>
    <property type="project" value="UniProtKB-KW"/>
</dbReference>
<dbReference type="InterPro" id="IPR050821">
    <property type="entry name" value="Cytosolic_carboxypeptidase"/>
</dbReference>
<comment type="subunit">
    <text evidence="21">Interacts with MYLK.</text>
</comment>
<protein>
    <recommendedName>
        <fullName evidence="22">Cytosolic carboxypeptidase 6</fullName>
        <ecNumber evidence="18">3.4.17.24</ecNumber>
    </recommendedName>
    <alternativeName>
        <fullName evidence="24">ATP/GTP-binding protein-like 4</fullName>
    </alternativeName>
    <alternativeName>
        <fullName evidence="23">Protein deglutamylase CCP6</fullName>
    </alternativeName>
</protein>
<accession>A0A1S3F7L6</accession>
<keyword evidence="14" id="KW-0482">Metalloprotease</keyword>
<dbReference type="EC" id="3.4.17.24" evidence="18"/>
<dbReference type="GO" id="GO:0005814">
    <property type="term" value="C:centriole"/>
    <property type="evidence" value="ECO:0007669"/>
    <property type="project" value="UniProtKB-SubCell"/>
</dbReference>
<keyword evidence="7" id="KW-0963">Cytoplasm</keyword>
<dbReference type="PROSITE" id="PS52035">
    <property type="entry name" value="PEPTIDASE_M14"/>
    <property type="match status" value="1"/>
</dbReference>
<evidence type="ECO:0000256" key="15">
    <source>
        <dbReference type="ARBA" id="ARBA00023212"/>
    </source>
</evidence>
<dbReference type="GO" id="GO:0005794">
    <property type="term" value="C:Golgi apparatus"/>
    <property type="evidence" value="ECO:0007669"/>
    <property type="project" value="UniProtKB-SubCell"/>
</dbReference>
<dbReference type="FunFam" id="3.40.630.10:FF:000062">
    <property type="entry name" value="Cytosolic carboxypeptidase 6"/>
    <property type="match status" value="1"/>
</dbReference>
<evidence type="ECO:0000256" key="19">
    <source>
        <dbReference type="ARBA" id="ARBA00029302"/>
    </source>
</evidence>
<keyword evidence="13" id="KW-0333">Golgi apparatus</keyword>
<dbReference type="Pfam" id="PF18027">
    <property type="entry name" value="Pepdidase_M14_N"/>
    <property type="match status" value="1"/>
</dbReference>
<dbReference type="FunFam" id="2.60.40.3120:FF:000003">
    <property type="entry name" value="cytosolic carboxypeptidase 6 isoform X2"/>
    <property type="match status" value="1"/>
</dbReference>
<evidence type="ECO:0000256" key="26">
    <source>
        <dbReference type="SAM" id="MobiDB-lite"/>
    </source>
</evidence>
<dbReference type="InterPro" id="IPR040626">
    <property type="entry name" value="Pepdidase_M14_N"/>
</dbReference>
<feature type="compositionally biased region" description="Polar residues" evidence="26">
    <location>
        <begin position="457"/>
        <end position="474"/>
    </location>
</feature>
<dbReference type="Gene3D" id="2.60.40.3120">
    <property type="match status" value="1"/>
</dbReference>
<gene>
    <name evidence="29" type="primary">Agbl4</name>
</gene>
<organism evidence="28 29">
    <name type="scientific">Dipodomys ordii</name>
    <name type="common">Ord's kangaroo rat</name>
    <dbReference type="NCBI Taxonomy" id="10020"/>
    <lineage>
        <taxon>Eukaryota</taxon>
        <taxon>Metazoa</taxon>
        <taxon>Chordata</taxon>
        <taxon>Craniata</taxon>
        <taxon>Vertebrata</taxon>
        <taxon>Euteleostomi</taxon>
        <taxon>Mammalia</taxon>
        <taxon>Eutheria</taxon>
        <taxon>Euarchontoglires</taxon>
        <taxon>Glires</taxon>
        <taxon>Rodentia</taxon>
        <taxon>Castorimorpha</taxon>
        <taxon>Heteromyidae</taxon>
        <taxon>Dipodomyinae</taxon>
        <taxon>Dipodomys</taxon>
    </lineage>
</organism>
<comment type="function">
    <text evidence="20">Metallocarboxypeptidase that mediates protein deglutamylation of tubulin and non-tubulin target proteins. Catalyzes the removal of polyglutamate side chains present on the gamma-carboxyl group of glutamate residues within the C-terminal tail of tubulin protein. Specifically cleaves tubulin long-side-chains, while it is not able to remove the branching point glutamate. Also catalyzes the removal of polyglutamate residues from the carboxy-terminus of non-tubulin proteins such as MYLK. Mediates the deglutamylation of nucleotidyltransferase CGAS, leading to CGAS antiviral defense response activation. Involved in KLF4 deglutamylation which promotes KLF4 proteasome-mediated degradation, thereby negatively regulating cell pluripotency maintenance and embryogenesis.</text>
</comment>
<comment type="subcellular location">
    <subcellularLocation>
        <location evidence="3">Cytoplasm</location>
        <location evidence="3">Cytoskeleton</location>
        <location evidence="3">Cilium basal body</location>
    </subcellularLocation>
    <subcellularLocation>
        <location evidence="2">Cytoplasm</location>
        <location evidence="2">Cytoskeleton</location>
        <location evidence="2">Microtubule organizing center</location>
        <location evidence="2">Centrosome</location>
        <location evidence="2">Centriole</location>
    </subcellularLocation>
    <subcellularLocation>
        <location evidence="4">Cytoplasm</location>
        <location evidence="4">Cytosol</location>
    </subcellularLocation>
    <subcellularLocation>
        <location evidence="5">Golgi apparatus</location>
    </subcellularLocation>
</comment>
<keyword evidence="12" id="KW-0862">Zinc</keyword>
<keyword evidence="28" id="KW-1185">Reference proteome</keyword>
<dbReference type="OrthoDB" id="10253041at2759"/>
<evidence type="ECO:0000256" key="1">
    <source>
        <dbReference type="ARBA" id="ARBA00001947"/>
    </source>
</evidence>
<keyword evidence="15" id="KW-0206">Cytoskeleton</keyword>
<evidence type="ECO:0000256" key="16">
    <source>
        <dbReference type="ARBA" id="ARBA00023273"/>
    </source>
</evidence>
<dbReference type="Gene3D" id="3.40.630.10">
    <property type="entry name" value="Zn peptidases"/>
    <property type="match status" value="2"/>
</dbReference>
<dbReference type="SUPFAM" id="SSF53187">
    <property type="entry name" value="Zn-dependent exopeptidases"/>
    <property type="match status" value="1"/>
</dbReference>
<evidence type="ECO:0000256" key="21">
    <source>
        <dbReference type="ARBA" id="ARBA00063732"/>
    </source>
</evidence>
<evidence type="ECO:0000256" key="12">
    <source>
        <dbReference type="ARBA" id="ARBA00022833"/>
    </source>
</evidence>
<evidence type="ECO:0000256" key="5">
    <source>
        <dbReference type="ARBA" id="ARBA00004555"/>
    </source>
</evidence>
<keyword evidence="11" id="KW-0378">Hydrolase</keyword>
<evidence type="ECO:0000256" key="23">
    <source>
        <dbReference type="ARBA" id="ARBA00079132"/>
    </source>
</evidence>
<dbReference type="GeneID" id="105986064"/>
<dbReference type="AlphaFoldDB" id="A0A1S3F7L6"/>
<comment type="catalytic activity">
    <reaction evidence="17">
        <text>C-terminal L-alpha-aminoacyl-L-glutamyl-L-glutamyl-[tubulin] + H2O = C-terminal L-alpha-aminoacyl-L-glutamyl-[tubulin] + L-glutamate</text>
        <dbReference type="Rhea" id="RHEA:63792"/>
        <dbReference type="Rhea" id="RHEA-COMP:16435"/>
        <dbReference type="Rhea" id="RHEA-COMP:16436"/>
        <dbReference type="ChEBI" id="CHEBI:15377"/>
        <dbReference type="ChEBI" id="CHEBI:29985"/>
        <dbReference type="ChEBI" id="CHEBI:149555"/>
        <dbReference type="ChEBI" id="CHEBI:149556"/>
        <dbReference type="EC" id="3.4.17.24"/>
    </reaction>
    <physiologicalReaction direction="left-to-right" evidence="17">
        <dbReference type="Rhea" id="RHEA:63793"/>
    </physiologicalReaction>
</comment>
<dbReference type="InParanoid" id="A0A1S3F7L6"/>
<evidence type="ECO:0000313" key="29">
    <source>
        <dbReference type="RefSeq" id="XP_012872255.1"/>
    </source>
</evidence>
<reference evidence="29" key="1">
    <citation type="submission" date="2025-08" db="UniProtKB">
        <authorList>
            <consortium name="RefSeq"/>
        </authorList>
    </citation>
    <scope>IDENTIFICATION</scope>
    <source>
        <tissue evidence="29">Kidney</tissue>
    </source>
</reference>
<dbReference type="STRING" id="10020.ENSDORP00000026928"/>
<evidence type="ECO:0000256" key="4">
    <source>
        <dbReference type="ARBA" id="ARBA00004514"/>
    </source>
</evidence>
<proteinExistence type="inferred from homology"/>
<evidence type="ECO:0000256" key="14">
    <source>
        <dbReference type="ARBA" id="ARBA00023049"/>
    </source>
</evidence>
<keyword evidence="9" id="KW-0645">Protease</keyword>
<dbReference type="PANTHER" id="PTHR12756:SF9">
    <property type="entry name" value="CYTOSOLIC CARBOXYPEPTIDASE 6"/>
    <property type="match status" value="1"/>
</dbReference>
<dbReference type="Pfam" id="PF00246">
    <property type="entry name" value="Peptidase_M14"/>
    <property type="match status" value="1"/>
</dbReference>
<evidence type="ECO:0000256" key="11">
    <source>
        <dbReference type="ARBA" id="ARBA00022801"/>
    </source>
</evidence>
<evidence type="ECO:0000313" key="28">
    <source>
        <dbReference type="Proteomes" id="UP000081671"/>
    </source>
</evidence>
<dbReference type="Proteomes" id="UP000081671">
    <property type="component" value="Unplaced"/>
</dbReference>
<evidence type="ECO:0000256" key="25">
    <source>
        <dbReference type="PROSITE-ProRule" id="PRU01379"/>
    </source>
</evidence>
<evidence type="ECO:0000259" key="27">
    <source>
        <dbReference type="PROSITE" id="PS52035"/>
    </source>
</evidence>
<evidence type="ECO:0000256" key="7">
    <source>
        <dbReference type="ARBA" id="ARBA00022490"/>
    </source>
</evidence>
<keyword evidence="10" id="KW-0479">Metal-binding</keyword>
<evidence type="ECO:0000256" key="3">
    <source>
        <dbReference type="ARBA" id="ARBA00004120"/>
    </source>
</evidence>
<keyword evidence="16" id="KW-0966">Cell projection</keyword>